<reference evidence="1" key="1">
    <citation type="submission" date="2021-10" db="EMBL/GenBank/DDBJ databases">
        <title>Novel species in genus Arthrobacter.</title>
        <authorList>
            <person name="Liu Y."/>
        </authorList>
    </citation>
    <scope>NUCLEOTIDE SEQUENCE</scope>
    <source>
        <strain evidence="1">Zg-Y786</strain>
    </source>
</reference>
<dbReference type="RefSeq" id="WP_227890088.1">
    <property type="nucleotide sequence ID" value="NZ_JAJFZQ010000003.1"/>
</dbReference>
<sequence length="124" mass="13530">MGVIYESKETFSIFTTIPEAIAALESRLKDASYKTQATVNSVTATTGSNIAVRLWGTSLPWGRKSVPVAMTASFTSTPSGTVAEAHAHDQLGWFIDAETNHVFKEEALRKITDLIEIARRSLQS</sequence>
<accession>A0ABS8GF48</accession>
<evidence type="ECO:0000313" key="2">
    <source>
        <dbReference type="Proteomes" id="UP001139168"/>
    </source>
</evidence>
<evidence type="ECO:0008006" key="3">
    <source>
        <dbReference type="Google" id="ProtNLM"/>
    </source>
</evidence>
<protein>
    <recommendedName>
        <fullName evidence="3">HK97 gp10 family phage protein</fullName>
    </recommendedName>
</protein>
<proteinExistence type="predicted"/>
<dbReference type="EMBL" id="JAJFZQ010000003">
    <property type="protein sequence ID" value="MCC3265261.1"/>
    <property type="molecule type" value="Genomic_DNA"/>
</dbReference>
<name>A0ABS8GF48_9MICC</name>
<dbReference type="Proteomes" id="UP001139168">
    <property type="component" value="Unassembled WGS sequence"/>
</dbReference>
<comment type="caution">
    <text evidence="1">The sequence shown here is derived from an EMBL/GenBank/DDBJ whole genome shotgun (WGS) entry which is preliminary data.</text>
</comment>
<organism evidence="1 2">
    <name type="scientific">Arthrobacter gengyunqii</name>
    <dbReference type="NCBI Taxonomy" id="2886940"/>
    <lineage>
        <taxon>Bacteria</taxon>
        <taxon>Bacillati</taxon>
        <taxon>Actinomycetota</taxon>
        <taxon>Actinomycetes</taxon>
        <taxon>Micrococcales</taxon>
        <taxon>Micrococcaceae</taxon>
        <taxon>Arthrobacter</taxon>
    </lineage>
</organism>
<evidence type="ECO:0000313" key="1">
    <source>
        <dbReference type="EMBL" id="MCC3265261.1"/>
    </source>
</evidence>
<gene>
    <name evidence="1" type="ORF">LJ752_04255</name>
</gene>
<keyword evidence="2" id="KW-1185">Reference proteome</keyword>